<keyword evidence="2" id="KW-1185">Reference proteome</keyword>
<proteinExistence type="predicted"/>
<sequence>MGRPERVLDPENNPLHRFASELRQLRVKAGKLSYRQISRRANFSVTALSDAAGGAVVPTLAVTLAYVEACDDDRDEWESRWHDLMRALAPADPSLKARPVGLCWLINSDLWLRLMI</sequence>
<dbReference type="InterPro" id="IPR010982">
    <property type="entry name" value="Lambda_DNA-bd_dom_sf"/>
</dbReference>
<reference evidence="1" key="1">
    <citation type="submission" date="2020-11" db="EMBL/GenBank/DDBJ databases">
        <title>Whole-genome analyses of Nonomuraea sp. K274.</title>
        <authorList>
            <person name="Veyisoglu A."/>
        </authorList>
    </citation>
    <scope>NUCLEOTIDE SEQUENCE</scope>
    <source>
        <strain evidence="1">K274</strain>
    </source>
</reference>
<gene>
    <name evidence="1" type="ORF">ITP53_52445</name>
</gene>
<evidence type="ECO:0000313" key="1">
    <source>
        <dbReference type="EMBL" id="MBF8194145.1"/>
    </source>
</evidence>
<name>A0A931ALS5_9ACTN</name>
<accession>A0A931ALS5</accession>
<evidence type="ECO:0000313" key="2">
    <source>
        <dbReference type="Proteomes" id="UP000605361"/>
    </source>
</evidence>
<dbReference type="EMBL" id="JADOGI010000363">
    <property type="protein sequence ID" value="MBF8194145.1"/>
    <property type="molecule type" value="Genomic_DNA"/>
</dbReference>
<dbReference type="Proteomes" id="UP000605361">
    <property type="component" value="Unassembled WGS sequence"/>
</dbReference>
<dbReference type="AlphaFoldDB" id="A0A931ALS5"/>
<dbReference type="SUPFAM" id="SSF47413">
    <property type="entry name" value="lambda repressor-like DNA-binding domains"/>
    <property type="match status" value="1"/>
</dbReference>
<organism evidence="1 2">
    <name type="scientific">Nonomuraea cypriaca</name>
    <dbReference type="NCBI Taxonomy" id="1187855"/>
    <lineage>
        <taxon>Bacteria</taxon>
        <taxon>Bacillati</taxon>
        <taxon>Actinomycetota</taxon>
        <taxon>Actinomycetes</taxon>
        <taxon>Streptosporangiales</taxon>
        <taxon>Streptosporangiaceae</taxon>
        <taxon>Nonomuraea</taxon>
    </lineage>
</organism>
<dbReference type="GO" id="GO:0003677">
    <property type="term" value="F:DNA binding"/>
    <property type="evidence" value="ECO:0007669"/>
    <property type="project" value="InterPro"/>
</dbReference>
<comment type="caution">
    <text evidence="1">The sequence shown here is derived from an EMBL/GenBank/DDBJ whole genome shotgun (WGS) entry which is preliminary data.</text>
</comment>
<dbReference type="RefSeq" id="WP_195902980.1">
    <property type="nucleotide sequence ID" value="NZ_JADOGI010000363.1"/>
</dbReference>
<protein>
    <submittedName>
        <fullName evidence="1">Helix-turn-helix domain-containing protein</fullName>
    </submittedName>
</protein>
<dbReference type="Pfam" id="PF13560">
    <property type="entry name" value="HTH_31"/>
    <property type="match status" value="1"/>
</dbReference>